<dbReference type="AlphaFoldDB" id="A0A9P6UC56"/>
<dbReference type="OrthoDB" id="10263291at2759"/>
<feature type="domain" description="Pyrroline-5-carboxylate reductase dimerisation" evidence="8">
    <location>
        <begin position="208"/>
        <end position="310"/>
    </location>
</feature>
<dbReference type="Proteomes" id="UP000807716">
    <property type="component" value="Unassembled WGS sequence"/>
</dbReference>
<dbReference type="Gene3D" id="1.10.3730.10">
    <property type="entry name" value="ProC C-terminal domain-like"/>
    <property type="match status" value="1"/>
</dbReference>
<keyword evidence="2 4" id="KW-0521">NADP</keyword>
<dbReference type="GO" id="GO:0004735">
    <property type="term" value="F:pyrroline-5-carboxylate reductase activity"/>
    <property type="evidence" value="ECO:0007669"/>
    <property type="project" value="UniProtKB-EC"/>
</dbReference>
<dbReference type="InterPro" id="IPR036291">
    <property type="entry name" value="NAD(P)-bd_dom_sf"/>
</dbReference>
<evidence type="ECO:0000313" key="10">
    <source>
        <dbReference type="Proteomes" id="UP000807716"/>
    </source>
</evidence>
<protein>
    <recommendedName>
        <fullName evidence="5">Pyrroline-5-carboxylate reductase</fullName>
        <ecNumber evidence="5">1.5.1.2</ecNumber>
    </recommendedName>
</protein>
<dbReference type="FunFam" id="1.10.3730.10:FF:000001">
    <property type="entry name" value="Pyrroline-5-carboxylate reductase"/>
    <property type="match status" value="1"/>
</dbReference>
<feature type="binding site" evidence="4">
    <location>
        <position position="102"/>
    </location>
    <ligand>
        <name>NADPH</name>
        <dbReference type="ChEBI" id="CHEBI:57783"/>
    </ligand>
</feature>
<evidence type="ECO:0000256" key="2">
    <source>
        <dbReference type="ARBA" id="ARBA00022857"/>
    </source>
</evidence>
<dbReference type="NCBIfam" id="TIGR00112">
    <property type="entry name" value="proC"/>
    <property type="match status" value="1"/>
</dbReference>
<gene>
    <name evidence="9" type="primary">PRO3</name>
    <name evidence="9" type="ORF">DFQ27_009048</name>
</gene>
<dbReference type="PROSITE" id="PS00521">
    <property type="entry name" value="P5CR"/>
    <property type="match status" value="1"/>
</dbReference>
<dbReference type="EMBL" id="JAAAJB010000008">
    <property type="protein sequence ID" value="KAG0270256.1"/>
    <property type="molecule type" value="Genomic_DNA"/>
</dbReference>
<evidence type="ECO:0000256" key="6">
    <source>
        <dbReference type="SAM" id="MobiDB-lite"/>
    </source>
</evidence>
<accession>A0A9P6UC56</accession>
<dbReference type="Gene3D" id="3.40.50.720">
    <property type="entry name" value="NAD(P)-binding Rossmann-like Domain"/>
    <property type="match status" value="1"/>
</dbReference>
<evidence type="ECO:0000313" key="9">
    <source>
        <dbReference type="EMBL" id="KAG0270256.1"/>
    </source>
</evidence>
<dbReference type="SUPFAM" id="SSF48179">
    <property type="entry name" value="6-phosphogluconate dehydrogenase C-terminal domain-like"/>
    <property type="match status" value="1"/>
</dbReference>
<keyword evidence="5" id="KW-0641">Proline biosynthesis</keyword>
<dbReference type="InterPro" id="IPR053790">
    <property type="entry name" value="P5CR-like_CS"/>
</dbReference>
<evidence type="ECO:0000259" key="8">
    <source>
        <dbReference type="Pfam" id="PF14748"/>
    </source>
</evidence>
<comment type="caution">
    <text evidence="9">The sequence shown here is derived from an EMBL/GenBank/DDBJ whole genome shotgun (WGS) entry which is preliminary data.</text>
</comment>
<keyword evidence="10" id="KW-1185">Reference proteome</keyword>
<sequence>MPLNQPTICVLGCGTMGIAIIRGTLDSLAGSTASTPSSPTSSTLSLPLTDANGNHERLDEEEAIRLRPSKFIACVNQSESAAKLRKTLNSNMVEILHGAAGNVKGVSQSDVVLLCTKPQIAKAVLSAPGIQEALAGKVVISICAGVTIEQLKLWTTPTTTIIRAMPNTPCKIREGMTVISCGPNTDEQSMKFTARIFSTLGRCRVLDEKHLDAVTALAGSGPAFACVMLEALADGGVMMGLPRDVATELAAQVLQGAARMVLTTGAHPAAIKDSVTTPGGCTIAGLLTMEDGKIRSTLARTIQEATTVASTLGREKKN</sequence>
<keyword evidence="5" id="KW-0028">Amino-acid biosynthesis</keyword>
<evidence type="ECO:0000256" key="3">
    <source>
        <dbReference type="ARBA" id="ARBA00023002"/>
    </source>
</evidence>
<dbReference type="Pfam" id="PF14748">
    <property type="entry name" value="P5CR_dimer"/>
    <property type="match status" value="1"/>
</dbReference>
<comment type="similarity">
    <text evidence="1 5">Belongs to the pyrroline-5-carboxylate reductase family.</text>
</comment>
<comment type="catalytic activity">
    <reaction evidence="5">
        <text>L-proline + NADP(+) = (S)-1-pyrroline-5-carboxylate + NADPH + 2 H(+)</text>
        <dbReference type="Rhea" id="RHEA:14109"/>
        <dbReference type="ChEBI" id="CHEBI:15378"/>
        <dbReference type="ChEBI" id="CHEBI:17388"/>
        <dbReference type="ChEBI" id="CHEBI:57783"/>
        <dbReference type="ChEBI" id="CHEBI:58349"/>
        <dbReference type="ChEBI" id="CHEBI:60039"/>
        <dbReference type="EC" id="1.5.1.2"/>
    </reaction>
</comment>
<dbReference type="GO" id="GO:0055129">
    <property type="term" value="P:L-proline biosynthetic process"/>
    <property type="evidence" value="ECO:0007669"/>
    <property type="project" value="TreeGrafter"/>
</dbReference>
<evidence type="ECO:0000256" key="5">
    <source>
        <dbReference type="RuleBase" id="RU003903"/>
    </source>
</evidence>
<comment type="pathway">
    <text evidence="5">Amino-acid biosynthesis; L-proline biosynthesis; L-proline from L-glutamate 5-semialdehyde: step 1/1.</text>
</comment>
<dbReference type="InterPro" id="IPR008927">
    <property type="entry name" value="6-PGluconate_DH-like_C_sf"/>
</dbReference>
<dbReference type="PANTHER" id="PTHR11645">
    <property type="entry name" value="PYRROLINE-5-CARBOXYLATE REDUCTASE"/>
    <property type="match status" value="1"/>
</dbReference>
<feature type="domain" description="Pyrroline-5-carboxylate reductase catalytic N-terminal" evidence="7">
    <location>
        <begin position="68"/>
        <end position="145"/>
    </location>
</feature>
<dbReference type="InterPro" id="IPR029036">
    <property type="entry name" value="P5CR_dimer"/>
</dbReference>
<dbReference type="InterPro" id="IPR000304">
    <property type="entry name" value="Pyrroline-COOH_reductase"/>
</dbReference>
<keyword evidence="3 5" id="KW-0560">Oxidoreductase</keyword>
<dbReference type="InterPro" id="IPR028939">
    <property type="entry name" value="P5C_Rdtase_cat_N"/>
</dbReference>
<dbReference type="EC" id="1.5.1.2" evidence="5"/>
<dbReference type="HAMAP" id="MF_01925">
    <property type="entry name" value="P5C_reductase"/>
    <property type="match status" value="1"/>
</dbReference>
<dbReference type="PANTHER" id="PTHR11645:SF0">
    <property type="entry name" value="PYRROLINE-5-CARBOXYLATE REDUCTASE 3"/>
    <property type="match status" value="1"/>
</dbReference>
<feature type="region of interest" description="Disordered" evidence="6">
    <location>
        <begin position="30"/>
        <end position="52"/>
    </location>
</feature>
<feature type="binding site" evidence="4">
    <location>
        <begin position="11"/>
        <end position="16"/>
    </location>
    <ligand>
        <name>NADP(+)</name>
        <dbReference type="ChEBI" id="CHEBI:58349"/>
    </ligand>
</feature>
<name>A0A9P6UC56_9FUNG</name>
<evidence type="ECO:0000259" key="7">
    <source>
        <dbReference type="Pfam" id="PF03807"/>
    </source>
</evidence>
<feature type="compositionally biased region" description="Low complexity" evidence="6">
    <location>
        <begin position="30"/>
        <end position="49"/>
    </location>
</feature>
<evidence type="ECO:0000256" key="4">
    <source>
        <dbReference type="PIRSR" id="PIRSR000193-1"/>
    </source>
</evidence>
<evidence type="ECO:0000256" key="1">
    <source>
        <dbReference type="ARBA" id="ARBA00005525"/>
    </source>
</evidence>
<reference evidence="9" key="1">
    <citation type="journal article" date="2020" name="Fungal Divers.">
        <title>Resolving the Mortierellaceae phylogeny through synthesis of multi-gene phylogenetics and phylogenomics.</title>
        <authorList>
            <person name="Vandepol N."/>
            <person name="Liber J."/>
            <person name="Desiro A."/>
            <person name="Na H."/>
            <person name="Kennedy M."/>
            <person name="Barry K."/>
            <person name="Grigoriev I.V."/>
            <person name="Miller A.N."/>
            <person name="O'Donnell K."/>
            <person name="Stajich J.E."/>
            <person name="Bonito G."/>
        </authorList>
    </citation>
    <scope>NUCLEOTIDE SEQUENCE</scope>
    <source>
        <strain evidence="9">BC1065</strain>
    </source>
</reference>
<dbReference type="Pfam" id="PF03807">
    <property type="entry name" value="F420_oxidored"/>
    <property type="match status" value="1"/>
</dbReference>
<proteinExistence type="inferred from homology"/>
<dbReference type="PIRSF" id="PIRSF000193">
    <property type="entry name" value="Pyrrol-5-carb_rd"/>
    <property type="match status" value="1"/>
</dbReference>
<organism evidence="9 10">
    <name type="scientific">Actinomortierella ambigua</name>
    <dbReference type="NCBI Taxonomy" id="1343610"/>
    <lineage>
        <taxon>Eukaryota</taxon>
        <taxon>Fungi</taxon>
        <taxon>Fungi incertae sedis</taxon>
        <taxon>Mucoromycota</taxon>
        <taxon>Mortierellomycotina</taxon>
        <taxon>Mortierellomycetes</taxon>
        <taxon>Mortierellales</taxon>
        <taxon>Mortierellaceae</taxon>
        <taxon>Actinomortierella</taxon>
    </lineage>
</organism>
<dbReference type="SUPFAM" id="SSF51735">
    <property type="entry name" value="NAD(P)-binding Rossmann-fold domains"/>
    <property type="match status" value="1"/>
</dbReference>